<keyword evidence="4" id="KW-1185">Reference proteome</keyword>
<evidence type="ECO:0000259" key="2">
    <source>
        <dbReference type="PROSITE" id="PS50994"/>
    </source>
</evidence>
<evidence type="ECO:0000313" key="4">
    <source>
        <dbReference type="Proteomes" id="UP000765509"/>
    </source>
</evidence>
<dbReference type="InterPro" id="IPR001584">
    <property type="entry name" value="Integrase_cat-core"/>
</dbReference>
<sequence>MEKGTPILGISSLELHNRSLHTVKSPYAKHEQCSILISPLRQKYRNPELESKLEEVWIRDYKDNKLLTIDGLLYHRDKHNNALIMTERDHVTLVLQECHDCQYMVHMKTCGVPKIILSDRDLKFPSEFWKNLYNILETNFALSTAQHPKKDGLAESMIQTMEYIVKGFCAYGMEYKDHEDYNHYWVKLIPEIRLAYNNRQNPTTGNSPSLKGKG</sequence>
<accession>A0A9Q3BQA8</accession>
<dbReference type="Proteomes" id="UP000765509">
    <property type="component" value="Unassembled WGS sequence"/>
</dbReference>
<feature type="domain" description="Integrase catalytic" evidence="2">
    <location>
        <begin position="43"/>
        <end position="214"/>
    </location>
</feature>
<dbReference type="InterPro" id="IPR012337">
    <property type="entry name" value="RNaseH-like_sf"/>
</dbReference>
<name>A0A9Q3BQA8_9BASI</name>
<dbReference type="Gene3D" id="3.30.420.10">
    <property type="entry name" value="Ribonuclease H-like superfamily/Ribonuclease H"/>
    <property type="match status" value="1"/>
</dbReference>
<evidence type="ECO:0000256" key="1">
    <source>
        <dbReference type="ARBA" id="ARBA00022884"/>
    </source>
</evidence>
<dbReference type="GO" id="GO:0003723">
    <property type="term" value="F:RNA binding"/>
    <property type="evidence" value="ECO:0007669"/>
    <property type="project" value="UniProtKB-KW"/>
</dbReference>
<evidence type="ECO:0000313" key="3">
    <source>
        <dbReference type="EMBL" id="MBW0469168.1"/>
    </source>
</evidence>
<dbReference type="SUPFAM" id="SSF53098">
    <property type="entry name" value="Ribonuclease H-like"/>
    <property type="match status" value="1"/>
</dbReference>
<organism evidence="3 4">
    <name type="scientific">Austropuccinia psidii MF-1</name>
    <dbReference type="NCBI Taxonomy" id="1389203"/>
    <lineage>
        <taxon>Eukaryota</taxon>
        <taxon>Fungi</taxon>
        <taxon>Dikarya</taxon>
        <taxon>Basidiomycota</taxon>
        <taxon>Pucciniomycotina</taxon>
        <taxon>Pucciniomycetes</taxon>
        <taxon>Pucciniales</taxon>
        <taxon>Sphaerophragmiaceae</taxon>
        <taxon>Austropuccinia</taxon>
    </lineage>
</organism>
<comment type="caution">
    <text evidence="3">The sequence shown here is derived from an EMBL/GenBank/DDBJ whole genome shotgun (WGS) entry which is preliminary data.</text>
</comment>
<keyword evidence="1" id="KW-0694">RNA-binding</keyword>
<protein>
    <recommendedName>
        <fullName evidence="2">Integrase catalytic domain-containing protein</fullName>
    </recommendedName>
</protein>
<dbReference type="InterPro" id="IPR036397">
    <property type="entry name" value="RNaseH_sf"/>
</dbReference>
<gene>
    <name evidence="3" type="ORF">O181_008883</name>
</gene>
<dbReference type="GO" id="GO:0015074">
    <property type="term" value="P:DNA integration"/>
    <property type="evidence" value="ECO:0007669"/>
    <property type="project" value="InterPro"/>
</dbReference>
<dbReference type="PROSITE" id="PS50994">
    <property type="entry name" value="INTEGRASE"/>
    <property type="match status" value="1"/>
</dbReference>
<reference evidence="3" key="1">
    <citation type="submission" date="2021-03" db="EMBL/GenBank/DDBJ databases">
        <title>Draft genome sequence of rust myrtle Austropuccinia psidii MF-1, a brazilian biotype.</title>
        <authorList>
            <person name="Quecine M.C."/>
            <person name="Pachon D.M.R."/>
            <person name="Bonatelli M.L."/>
            <person name="Correr F.H."/>
            <person name="Franceschini L.M."/>
            <person name="Leite T.F."/>
            <person name="Margarido G.R.A."/>
            <person name="Almeida C.A."/>
            <person name="Ferrarezi J.A."/>
            <person name="Labate C.A."/>
        </authorList>
    </citation>
    <scope>NUCLEOTIDE SEQUENCE</scope>
    <source>
        <strain evidence="3">MF-1</strain>
    </source>
</reference>
<proteinExistence type="predicted"/>
<dbReference type="GO" id="GO:0005634">
    <property type="term" value="C:nucleus"/>
    <property type="evidence" value="ECO:0007669"/>
    <property type="project" value="UniProtKB-ARBA"/>
</dbReference>
<dbReference type="AlphaFoldDB" id="A0A9Q3BQA8"/>
<dbReference type="EMBL" id="AVOT02002097">
    <property type="protein sequence ID" value="MBW0469168.1"/>
    <property type="molecule type" value="Genomic_DNA"/>
</dbReference>